<feature type="domain" description="Rhodanese" evidence="3">
    <location>
        <begin position="49"/>
        <end position="138"/>
    </location>
</feature>
<sequence>MLQIPSPLVDVQWLEENLLAENLVLLDASVPPVVPGYVSINNENTFAAITGARRFDYDKKICAPNTSLPHMMPTADLFQNEARQLGLNQSSVIVVYDDVGVYSSPRAWWMLRAMGHTQVAVLNGGLPAWIDAGHATVSELTIDVPVGDFVASLNEEMFCDFNEVLAALEDSSCTILDARSAGRFNGTAPEPRPGVRGGHMPNAKNLPFPDVLNGGTMKPAEELRIIFNGLAANEQKIITSCGSGITACVLTLAANLAGYDKLAAYDGSWAEWGSPSKLPVVVD</sequence>
<reference evidence="5" key="1">
    <citation type="submission" date="2017-08" db="EMBL/GenBank/DDBJ databases">
        <title>A dynamic microbial community with high functional redundancy inhabits the cold, oxic subseafloor aquifer.</title>
        <authorList>
            <person name="Tully B.J."/>
            <person name="Wheat C.G."/>
            <person name="Glazer B.T."/>
            <person name="Huber J.A."/>
        </authorList>
    </citation>
    <scope>NUCLEOTIDE SEQUENCE [LARGE SCALE GENOMIC DNA]</scope>
</reference>
<name>A0A2A5AZC0_9GAMM</name>
<protein>
    <submittedName>
        <fullName evidence="4">Sulfurtransferase</fullName>
    </submittedName>
</protein>
<dbReference type="PROSITE" id="PS50206">
    <property type="entry name" value="RHODANESE_3"/>
    <property type="match status" value="2"/>
</dbReference>
<dbReference type="Gene3D" id="3.40.250.10">
    <property type="entry name" value="Rhodanese-like domain"/>
    <property type="match status" value="2"/>
</dbReference>
<dbReference type="PANTHER" id="PTHR11364">
    <property type="entry name" value="THIOSULFATE SULFERTANSFERASE"/>
    <property type="match status" value="1"/>
</dbReference>
<dbReference type="Proteomes" id="UP000218327">
    <property type="component" value="Unassembled WGS sequence"/>
</dbReference>
<dbReference type="SUPFAM" id="SSF52821">
    <property type="entry name" value="Rhodanese/Cell cycle control phosphatase"/>
    <property type="match status" value="2"/>
</dbReference>
<keyword evidence="1 4" id="KW-0808">Transferase</keyword>
<evidence type="ECO:0000256" key="2">
    <source>
        <dbReference type="ARBA" id="ARBA00022737"/>
    </source>
</evidence>
<evidence type="ECO:0000313" key="4">
    <source>
        <dbReference type="EMBL" id="PCJ24654.1"/>
    </source>
</evidence>
<evidence type="ECO:0000259" key="3">
    <source>
        <dbReference type="PROSITE" id="PS50206"/>
    </source>
</evidence>
<comment type="caution">
    <text evidence="4">The sequence shown here is derived from an EMBL/GenBank/DDBJ whole genome shotgun (WGS) entry which is preliminary data.</text>
</comment>
<dbReference type="PANTHER" id="PTHR11364:SF27">
    <property type="entry name" value="SULFURTRANSFERASE"/>
    <property type="match status" value="1"/>
</dbReference>
<dbReference type="SMART" id="SM00450">
    <property type="entry name" value="RHOD"/>
    <property type="match status" value="2"/>
</dbReference>
<organism evidence="4 5">
    <name type="scientific">SAR86 cluster bacterium</name>
    <dbReference type="NCBI Taxonomy" id="2030880"/>
    <lineage>
        <taxon>Bacteria</taxon>
        <taxon>Pseudomonadati</taxon>
        <taxon>Pseudomonadota</taxon>
        <taxon>Gammaproteobacteria</taxon>
        <taxon>SAR86 cluster</taxon>
    </lineage>
</organism>
<keyword evidence="2" id="KW-0677">Repeat</keyword>
<dbReference type="CDD" id="cd01448">
    <property type="entry name" value="TST_Repeat_1"/>
    <property type="match status" value="1"/>
</dbReference>
<accession>A0A2A5AZC0</accession>
<dbReference type="GO" id="GO:0004792">
    <property type="term" value="F:thiosulfate-cyanide sulfurtransferase activity"/>
    <property type="evidence" value="ECO:0007669"/>
    <property type="project" value="TreeGrafter"/>
</dbReference>
<proteinExistence type="predicted"/>
<feature type="domain" description="Rhodanese" evidence="3">
    <location>
        <begin position="169"/>
        <end position="278"/>
    </location>
</feature>
<dbReference type="Pfam" id="PF00581">
    <property type="entry name" value="Rhodanese"/>
    <property type="match status" value="2"/>
</dbReference>
<dbReference type="EMBL" id="NVVJ01000024">
    <property type="protein sequence ID" value="PCJ24654.1"/>
    <property type="molecule type" value="Genomic_DNA"/>
</dbReference>
<dbReference type="CDD" id="cd01449">
    <property type="entry name" value="TST_Repeat_2"/>
    <property type="match status" value="1"/>
</dbReference>
<evidence type="ECO:0000256" key="1">
    <source>
        <dbReference type="ARBA" id="ARBA00022679"/>
    </source>
</evidence>
<gene>
    <name evidence="4" type="ORF">COA96_09020</name>
</gene>
<dbReference type="AlphaFoldDB" id="A0A2A5AZC0"/>
<dbReference type="FunFam" id="3.40.250.10:FF:000001">
    <property type="entry name" value="Sulfurtransferase"/>
    <property type="match status" value="1"/>
</dbReference>
<dbReference type="InterPro" id="IPR045078">
    <property type="entry name" value="TST/MPST-like"/>
</dbReference>
<evidence type="ECO:0000313" key="5">
    <source>
        <dbReference type="Proteomes" id="UP000218327"/>
    </source>
</evidence>
<dbReference type="InterPro" id="IPR036873">
    <property type="entry name" value="Rhodanese-like_dom_sf"/>
</dbReference>
<dbReference type="InterPro" id="IPR001763">
    <property type="entry name" value="Rhodanese-like_dom"/>
</dbReference>